<evidence type="ECO:0000313" key="12">
    <source>
        <dbReference type="Proteomes" id="UP000253941"/>
    </source>
</evidence>
<dbReference type="PRINTS" id="PR00260">
    <property type="entry name" value="CHEMTRNSDUCR"/>
</dbReference>
<comment type="subcellular location">
    <subcellularLocation>
        <location evidence="1">Cell inner membrane</location>
        <topology evidence="1">Multi-pass membrane protein</topology>
    </subcellularLocation>
</comment>
<dbReference type="InterPro" id="IPR000727">
    <property type="entry name" value="T_SNARE_dom"/>
</dbReference>
<dbReference type="Gene3D" id="6.10.340.10">
    <property type="match status" value="1"/>
</dbReference>
<feature type="domain" description="T-SNARE coiled-coil homology" evidence="9">
    <location>
        <begin position="604"/>
        <end position="656"/>
    </location>
</feature>
<keyword evidence="3 5" id="KW-0807">Transducer</keyword>
<dbReference type="PANTHER" id="PTHR32089">
    <property type="entry name" value="METHYL-ACCEPTING CHEMOTAXIS PROTEIN MCPB"/>
    <property type="match status" value="1"/>
</dbReference>
<feature type="domain" description="Methyl-accepting transducer" evidence="8">
    <location>
        <begin position="435"/>
        <end position="678"/>
    </location>
</feature>
<dbReference type="EMBL" id="QPMH01000012">
    <property type="protein sequence ID" value="RDD61402.1"/>
    <property type="molecule type" value="Genomic_DNA"/>
</dbReference>
<dbReference type="GO" id="GO:0004888">
    <property type="term" value="F:transmembrane signaling receptor activity"/>
    <property type="evidence" value="ECO:0007669"/>
    <property type="project" value="InterPro"/>
</dbReference>
<organism evidence="11 12">
    <name type="scientific">Ferruginivarius sediminum</name>
    <dbReference type="NCBI Taxonomy" id="2661937"/>
    <lineage>
        <taxon>Bacteria</taxon>
        <taxon>Pseudomonadati</taxon>
        <taxon>Pseudomonadota</taxon>
        <taxon>Alphaproteobacteria</taxon>
        <taxon>Rhodospirillales</taxon>
        <taxon>Rhodospirillaceae</taxon>
        <taxon>Ferruginivarius</taxon>
    </lineage>
</organism>
<dbReference type="RefSeq" id="WP_114582654.1">
    <property type="nucleotide sequence ID" value="NZ_QPMH01000012.1"/>
</dbReference>
<dbReference type="GO" id="GO:0005886">
    <property type="term" value="C:plasma membrane"/>
    <property type="evidence" value="ECO:0007669"/>
    <property type="project" value="UniProtKB-SubCell"/>
</dbReference>
<keyword evidence="2" id="KW-0997">Cell inner membrane</keyword>
<dbReference type="Gene3D" id="1.10.287.950">
    <property type="entry name" value="Methyl-accepting chemotaxis protein"/>
    <property type="match status" value="1"/>
</dbReference>
<proteinExistence type="inferred from homology"/>
<dbReference type="PANTHER" id="PTHR32089:SF112">
    <property type="entry name" value="LYSOZYME-LIKE PROTEIN-RELATED"/>
    <property type="match status" value="1"/>
</dbReference>
<dbReference type="PROSITE" id="PS50192">
    <property type="entry name" value="T_SNARE"/>
    <property type="match status" value="1"/>
</dbReference>
<dbReference type="Pfam" id="PF00672">
    <property type="entry name" value="HAMP"/>
    <property type="match status" value="1"/>
</dbReference>
<protein>
    <submittedName>
        <fullName evidence="11">Methyl-accepting chemotaxis protein</fullName>
    </submittedName>
</protein>
<dbReference type="GO" id="GO:0006935">
    <property type="term" value="P:chemotaxis"/>
    <property type="evidence" value="ECO:0007669"/>
    <property type="project" value="InterPro"/>
</dbReference>
<reference evidence="11 12" key="1">
    <citation type="submission" date="2018-07" db="EMBL/GenBank/DDBJ databases">
        <title>Venubactetium sediminum gen. nov., sp. nov., isolated from a marine solar saltern.</title>
        <authorList>
            <person name="Wang S."/>
        </authorList>
    </citation>
    <scope>NUCLEOTIDE SEQUENCE [LARGE SCALE GENOMIC DNA]</scope>
    <source>
        <strain evidence="11 12">WD2A32</strain>
    </source>
</reference>
<gene>
    <name evidence="11" type="ORF">DRB17_13050</name>
</gene>
<dbReference type="CDD" id="cd12912">
    <property type="entry name" value="PDC2_MCP_like"/>
    <property type="match status" value="1"/>
</dbReference>
<dbReference type="SMART" id="SM00283">
    <property type="entry name" value="MA"/>
    <property type="match status" value="1"/>
</dbReference>
<keyword evidence="6" id="KW-0175">Coiled coil</keyword>
<dbReference type="CDD" id="cd11386">
    <property type="entry name" value="MCP_signal"/>
    <property type="match status" value="1"/>
</dbReference>
<evidence type="ECO:0000313" key="11">
    <source>
        <dbReference type="EMBL" id="RDD61402.1"/>
    </source>
</evidence>
<dbReference type="PROSITE" id="PS50111">
    <property type="entry name" value="CHEMOTAXIS_TRANSDUC_2"/>
    <property type="match status" value="1"/>
</dbReference>
<feature type="transmembrane region" description="Helical" evidence="7">
    <location>
        <begin position="328"/>
        <end position="347"/>
    </location>
</feature>
<evidence type="ECO:0000256" key="3">
    <source>
        <dbReference type="ARBA" id="ARBA00023224"/>
    </source>
</evidence>
<feature type="coiled-coil region" evidence="6">
    <location>
        <begin position="389"/>
        <end position="424"/>
    </location>
</feature>
<dbReference type="InterPro" id="IPR004090">
    <property type="entry name" value="Chemotax_Me-accpt_rcpt"/>
</dbReference>
<dbReference type="CDD" id="cd06225">
    <property type="entry name" value="HAMP"/>
    <property type="match status" value="1"/>
</dbReference>
<sequence length="698" mass="74244">MRTKVSKLLGGGTIRGRVLAGMVGLVALALAAAMIPTILMSNWQANQSAQGVSNELSKRFGKVVAEKLEDGMKVSRSVRDFLLELRENGKADRDLANDLLKRRLKAHPDLLAVWVGFEPDAFDGKDSVYAGTKGHDESGRFVPYWYRSGGDVHLEPLIGYENAGEGDFYQLPKKRRQEVIIEPYMYAAGGEEILITSITAPIIVDGEFIGVAGIDVAMTGLQEQLSGIRPYGTGFGTLVSHEGKIVTYPDPSYVNKDLAEVGFGEEVRTAVSDGNELIQTNAFGRNGDGVMRVVAPVKIGKTGTPWAFVVTIPHEQVFASANRLTRNALAIAGGAVLVAVLLAWFLGNGISRPIVRMTQAMRRLADGDNTIDVPALDRQDETGQMAQAVEVFKQNAIEAERLKKEQEEAEGRAEEEKRRALRALADSFEAEIGNVVKTVSATATELDSTARQMNSVATQTSERAGAVSTAAGQASSNVQTVASAAEELSKSISEIGSQVTRSSELAKSAVDEAEKANVQISGLAEATDKIGEVVNLIEDIAEQTNLLALNATIEAARAGDAGKGFAVVAQEVKSLADQTSKATGDISGRIAHVQQETKGAVAAIDNIVQRIRTIDETASAVASAVEEQDAATNEISRNVQDAATGTQEVTSNIEAVSEAAQETGSASNQVTSAVGELSQQSEHLSQQIGDFLHKVRQG</sequence>
<dbReference type="GO" id="GO:0007165">
    <property type="term" value="P:signal transduction"/>
    <property type="evidence" value="ECO:0007669"/>
    <property type="project" value="UniProtKB-KW"/>
</dbReference>
<dbReference type="CDD" id="cd12913">
    <property type="entry name" value="PDC1_MCP_like"/>
    <property type="match status" value="1"/>
</dbReference>
<dbReference type="PROSITE" id="PS50885">
    <property type="entry name" value="HAMP"/>
    <property type="match status" value="1"/>
</dbReference>
<evidence type="ECO:0000256" key="7">
    <source>
        <dbReference type="SAM" id="Phobius"/>
    </source>
</evidence>
<dbReference type="InterPro" id="IPR003660">
    <property type="entry name" value="HAMP_dom"/>
</dbReference>
<comment type="caution">
    <text evidence="11">The sequence shown here is derived from an EMBL/GenBank/DDBJ whole genome shotgun (WGS) entry which is preliminary data.</text>
</comment>
<evidence type="ECO:0000256" key="5">
    <source>
        <dbReference type="PROSITE-ProRule" id="PRU00284"/>
    </source>
</evidence>
<dbReference type="SMART" id="SM00304">
    <property type="entry name" value="HAMP"/>
    <property type="match status" value="1"/>
</dbReference>
<evidence type="ECO:0000259" key="10">
    <source>
        <dbReference type="PROSITE" id="PS50885"/>
    </source>
</evidence>
<keyword evidence="12" id="KW-1185">Reference proteome</keyword>
<evidence type="ECO:0000259" key="8">
    <source>
        <dbReference type="PROSITE" id="PS50111"/>
    </source>
</evidence>
<evidence type="ECO:0000256" key="1">
    <source>
        <dbReference type="ARBA" id="ARBA00004429"/>
    </source>
</evidence>
<keyword evidence="7" id="KW-0812">Transmembrane</keyword>
<dbReference type="SUPFAM" id="SSF58104">
    <property type="entry name" value="Methyl-accepting chemotaxis protein (MCP) signaling domain"/>
    <property type="match status" value="1"/>
</dbReference>
<keyword evidence="7" id="KW-1133">Transmembrane helix</keyword>
<keyword evidence="7" id="KW-0472">Membrane</keyword>
<dbReference type="Pfam" id="PF00015">
    <property type="entry name" value="MCPsignal"/>
    <property type="match status" value="1"/>
</dbReference>
<dbReference type="Proteomes" id="UP000253941">
    <property type="component" value="Unassembled WGS sequence"/>
</dbReference>
<comment type="similarity">
    <text evidence="4">Belongs to the methyl-accepting chemotaxis (MCP) protein family.</text>
</comment>
<evidence type="ECO:0000256" key="2">
    <source>
        <dbReference type="ARBA" id="ARBA00022519"/>
    </source>
</evidence>
<evidence type="ECO:0000259" key="9">
    <source>
        <dbReference type="PROSITE" id="PS50192"/>
    </source>
</evidence>
<evidence type="ECO:0000256" key="4">
    <source>
        <dbReference type="ARBA" id="ARBA00029447"/>
    </source>
</evidence>
<name>A0A369T944_9PROT</name>
<dbReference type="Pfam" id="PF22673">
    <property type="entry name" value="MCP-like_PDC_1"/>
    <property type="match status" value="1"/>
</dbReference>
<dbReference type="InterPro" id="IPR004089">
    <property type="entry name" value="MCPsignal_dom"/>
</dbReference>
<feature type="domain" description="HAMP" evidence="10">
    <location>
        <begin position="348"/>
        <end position="401"/>
    </location>
</feature>
<accession>A0A369T944</accession>
<evidence type="ECO:0000256" key="6">
    <source>
        <dbReference type="SAM" id="Coils"/>
    </source>
</evidence>
<dbReference type="AlphaFoldDB" id="A0A369T944"/>
<dbReference type="Gene3D" id="3.30.450.20">
    <property type="entry name" value="PAS domain"/>
    <property type="match status" value="2"/>
</dbReference>
<keyword evidence="2" id="KW-1003">Cell membrane</keyword>